<dbReference type="Pfam" id="PF02518">
    <property type="entry name" value="HATPase_c"/>
    <property type="match status" value="1"/>
</dbReference>
<evidence type="ECO:0000256" key="6">
    <source>
        <dbReference type="ARBA" id="ARBA00023012"/>
    </source>
</evidence>
<keyword evidence="3" id="KW-0597">Phosphoprotein</keyword>
<keyword evidence="5" id="KW-0418">Kinase</keyword>
<proteinExistence type="predicted"/>
<dbReference type="InterPro" id="IPR003594">
    <property type="entry name" value="HATPase_dom"/>
</dbReference>
<dbReference type="InterPro" id="IPR019278">
    <property type="entry name" value="DICT_dom"/>
</dbReference>
<feature type="domain" description="Histidine kinase" evidence="8">
    <location>
        <begin position="419"/>
        <end position="640"/>
    </location>
</feature>
<dbReference type="OrthoDB" id="524899at2"/>
<evidence type="ECO:0000313" key="9">
    <source>
        <dbReference type="EMBL" id="QDZ39629.1"/>
    </source>
</evidence>
<dbReference type="InterPro" id="IPR036890">
    <property type="entry name" value="HATPase_C_sf"/>
</dbReference>
<accession>A0A5B8NN93</accession>
<evidence type="ECO:0000256" key="7">
    <source>
        <dbReference type="SAM" id="Coils"/>
    </source>
</evidence>
<evidence type="ECO:0000313" key="10">
    <source>
        <dbReference type="Proteomes" id="UP000318453"/>
    </source>
</evidence>
<dbReference type="InterPro" id="IPR004358">
    <property type="entry name" value="Sig_transdc_His_kin-like_C"/>
</dbReference>
<keyword evidence="7" id="KW-0175">Coiled coil</keyword>
<dbReference type="Pfam" id="PF00512">
    <property type="entry name" value="HisKA"/>
    <property type="match status" value="1"/>
</dbReference>
<dbReference type="PROSITE" id="PS50109">
    <property type="entry name" value="HIS_KIN"/>
    <property type="match status" value="1"/>
</dbReference>
<comment type="catalytic activity">
    <reaction evidence="1">
        <text>ATP + protein L-histidine = ADP + protein N-phospho-L-histidine.</text>
        <dbReference type="EC" id="2.7.13.3"/>
    </reaction>
</comment>
<dbReference type="Gene3D" id="1.10.287.130">
    <property type="match status" value="1"/>
</dbReference>
<dbReference type="SUPFAM" id="SSF55874">
    <property type="entry name" value="ATPase domain of HSP90 chaperone/DNA topoisomerase II/histidine kinase"/>
    <property type="match status" value="1"/>
</dbReference>
<name>A0A5B8NN93_9CHRO</name>
<dbReference type="InterPro" id="IPR050736">
    <property type="entry name" value="Sensor_HK_Regulatory"/>
</dbReference>
<dbReference type="InterPro" id="IPR029016">
    <property type="entry name" value="GAF-like_dom_sf"/>
</dbReference>
<dbReference type="Gene3D" id="3.30.450.40">
    <property type="match status" value="1"/>
</dbReference>
<dbReference type="SUPFAM" id="SSF55781">
    <property type="entry name" value="GAF domain-like"/>
    <property type="match status" value="1"/>
</dbReference>
<dbReference type="SUPFAM" id="SSF47384">
    <property type="entry name" value="Homodimeric domain of signal transducing histidine kinase"/>
    <property type="match status" value="1"/>
</dbReference>
<dbReference type="InterPro" id="IPR005467">
    <property type="entry name" value="His_kinase_dom"/>
</dbReference>
<dbReference type="InterPro" id="IPR003661">
    <property type="entry name" value="HisK_dim/P_dom"/>
</dbReference>
<dbReference type="Pfam" id="PF10069">
    <property type="entry name" value="DICT"/>
    <property type="match status" value="1"/>
</dbReference>
<evidence type="ECO:0000259" key="8">
    <source>
        <dbReference type="PROSITE" id="PS50109"/>
    </source>
</evidence>
<dbReference type="SMART" id="SM00387">
    <property type="entry name" value="HATPase_c"/>
    <property type="match status" value="1"/>
</dbReference>
<evidence type="ECO:0000256" key="1">
    <source>
        <dbReference type="ARBA" id="ARBA00000085"/>
    </source>
</evidence>
<dbReference type="SMART" id="SM00065">
    <property type="entry name" value="GAF"/>
    <property type="match status" value="1"/>
</dbReference>
<protein>
    <recommendedName>
        <fullName evidence="2">histidine kinase</fullName>
        <ecNumber evidence="2">2.7.13.3</ecNumber>
    </recommendedName>
</protein>
<dbReference type="AlphaFoldDB" id="A0A5B8NN93"/>
<dbReference type="FunFam" id="3.30.565.10:FF:000006">
    <property type="entry name" value="Sensor histidine kinase WalK"/>
    <property type="match status" value="1"/>
</dbReference>
<dbReference type="PANTHER" id="PTHR43711">
    <property type="entry name" value="TWO-COMPONENT HISTIDINE KINASE"/>
    <property type="match status" value="1"/>
</dbReference>
<dbReference type="Proteomes" id="UP000318453">
    <property type="component" value="Chromosome"/>
</dbReference>
<dbReference type="PANTHER" id="PTHR43711:SF26">
    <property type="entry name" value="SENSOR HISTIDINE KINASE RCSC"/>
    <property type="match status" value="1"/>
</dbReference>
<evidence type="ECO:0000256" key="3">
    <source>
        <dbReference type="ARBA" id="ARBA00022553"/>
    </source>
</evidence>
<keyword evidence="10" id="KW-1185">Reference proteome</keyword>
<evidence type="ECO:0000256" key="4">
    <source>
        <dbReference type="ARBA" id="ARBA00022679"/>
    </source>
</evidence>
<dbReference type="CDD" id="cd00082">
    <property type="entry name" value="HisKA"/>
    <property type="match status" value="1"/>
</dbReference>
<reference evidence="9" key="1">
    <citation type="submission" date="2019-08" db="EMBL/GenBank/DDBJ databases">
        <title>Carotenoids and Carotenoid Binding Proteins in the Halophilic Cyanobacterium Euhalothece sp. ZM00.</title>
        <authorList>
            <person name="Cho S.M."/>
            <person name="Song J.Y."/>
            <person name="Park Y.-I."/>
        </authorList>
    </citation>
    <scope>NUCLEOTIDE SEQUENCE [LARGE SCALE GENOMIC DNA]</scope>
    <source>
        <strain evidence="9">Z-M001</strain>
    </source>
</reference>
<organism evidence="9 10">
    <name type="scientific">Euhalothece natronophila Z-M001</name>
    <dbReference type="NCBI Taxonomy" id="522448"/>
    <lineage>
        <taxon>Bacteria</taxon>
        <taxon>Bacillati</taxon>
        <taxon>Cyanobacteriota</taxon>
        <taxon>Cyanophyceae</taxon>
        <taxon>Oscillatoriophycideae</taxon>
        <taxon>Chroococcales</taxon>
        <taxon>Halothecacae</taxon>
        <taxon>Halothece cluster</taxon>
        <taxon>Euhalothece</taxon>
    </lineage>
</organism>
<dbReference type="InterPro" id="IPR003018">
    <property type="entry name" value="GAF"/>
</dbReference>
<dbReference type="SMART" id="SM00388">
    <property type="entry name" value="HisKA"/>
    <property type="match status" value="1"/>
</dbReference>
<dbReference type="Pfam" id="PF17150">
    <property type="entry name" value="CHASE6_C"/>
    <property type="match status" value="1"/>
</dbReference>
<sequence length="650" mass="73308">MDRSTSLVAELLKTVPRLRTQIYFKSSLTALSHAMEDQVLASFDPPLVIASFQQERFYRQEAHRYRRLGKKSDQIYIFSAPDTSFNDEDSRSTTINFAAEDTLANEWHLVVIGKTFTSCLVCQECSVSENQQASSVDSARRFEGIWTFDEEVAKTTASFLLDKVLDYRPELSDKIATAREHYCQQVSSLTTEDKKAQPDPFVERLLTHLQAGQYRLIRAYSSIAQKEEKERLLRSLTNAIRQSLDIHEILEITVQELGEALSACRCLVYRCRTDTTTAKIKHEFLQSHVISVKDETWPVANNPLLKKVQQDQTPLYIQETAKETTIQESPLLSSLVKENQIQSWLLVPLLYQGDVIGMIELHHCQENGSPWSENDIELVEAIAPQIGLALTQAEAYANLESLNEQLEALEQTRSNLVAITGHELRTPLSTIQVCLESLISEPDMSEELRQVMLSTAMNDAERMRRLVQDFLTLSRLESGRIEWNPEPMSVEECIELSLSNIRGQNTENPLPTIENESKEELPLAYVDGEWLVEVLAKLLDNACKFTEKDGKITLSATPQSGNTVQVTVADTGRGIEPSRLETVFDRFYQEEGALQRTTGGTGLGLAICRQIVNKWGGEIWAESKGKNNGTKFHFTVPIAKEARVKSAARS</sequence>
<dbReference type="Pfam" id="PF01590">
    <property type="entry name" value="GAF"/>
    <property type="match status" value="1"/>
</dbReference>
<dbReference type="GO" id="GO:0000155">
    <property type="term" value="F:phosphorelay sensor kinase activity"/>
    <property type="evidence" value="ECO:0007669"/>
    <property type="project" value="InterPro"/>
</dbReference>
<dbReference type="EMBL" id="CP042326">
    <property type="protein sequence ID" value="QDZ39629.1"/>
    <property type="molecule type" value="Genomic_DNA"/>
</dbReference>
<keyword evidence="4" id="KW-0808">Transferase</keyword>
<keyword evidence="6" id="KW-0902">Two-component regulatory system</keyword>
<evidence type="ECO:0000256" key="2">
    <source>
        <dbReference type="ARBA" id="ARBA00012438"/>
    </source>
</evidence>
<gene>
    <name evidence="9" type="ORF">FRE64_06610</name>
</gene>
<dbReference type="EC" id="2.7.13.3" evidence="2"/>
<dbReference type="InterPro" id="IPR036097">
    <property type="entry name" value="HisK_dim/P_sf"/>
</dbReference>
<dbReference type="RefSeq" id="WP_146295229.1">
    <property type="nucleotide sequence ID" value="NZ_CP042326.1"/>
</dbReference>
<dbReference type="PRINTS" id="PR00344">
    <property type="entry name" value="BCTRLSENSOR"/>
</dbReference>
<dbReference type="Gene3D" id="3.30.565.10">
    <property type="entry name" value="Histidine kinase-like ATPase, C-terminal domain"/>
    <property type="match status" value="1"/>
</dbReference>
<feature type="coiled-coil region" evidence="7">
    <location>
        <begin position="392"/>
        <end position="419"/>
    </location>
</feature>
<dbReference type="InterPro" id="IPR033415">
    <property type="entry name" value="CHASE6_C"/>
</dbReference>
<dbReference type="KEGG" id="enn:FRE64_06610"/>
<evidence type="ECO:0000256" key="5">
    <source>
        <dbReference type="ARBA" id="ARBA00022777"/>
    </source>
</evidence>